<dbReference type="Pfam" id="PF00970">
    <property type="entry name" value="FAD_binding_6"/>
    <property type="match status" value="1"/>
</dbReference>
<comment type="cofactor">
    <cofactor evidence="1">
        <name>FAD</name>
        <dbReference type="ChEBI" id="CHEBI:57692"/>
    </cofactor>
</comment>
<evidence type="ECO:0000256" key="3">
    <source>
        <dbReference type="ARBA" id="ARBA00023014"/>
    </source>
</evidence>
<dbReference type="Pfam" id="PF00175">
    <property type="entry name" value="NAD_binding_1"/>
    <property type="match status" value="1"/>
</dbReference>
<dbReference type="SUPFAM" id="SSF63380">
    <property type="entry name" value="Riboflavin synthase domain-like"/>
    <property type="match status" value="1"/>
</dbReference>
<dbReference type="Proteomes" id="UP001595765">
    <property type="component" value="Unassembled WGS sequence"/>
</dbReference>
<dbReference type="InterPro" id="IPR039261">
    <property type="entry name" value="FNR_nucleotide-bd"/>
</dbReference>
<name>A0ABV8HJ85_9ACTN</name>
<keyword evidence="2" id="KW-0408">Iron</keyword>
<dbReference type="SUPFAM" id="SSF52343">
    <property type="entry name" value="Ferredoxin reductase-like, C-terminal NADP-linked domain"/>
    <property type="match status" value="1"/>
</dbReference>
<dbReference type="RefSeq" id="WP_386427180.1">
    <property type="nucleotide sequence ID" value="NZ_JBHSBB010000007.1"/>
</dbReference>
<evidence type="ECO:0000313" key="6">
    <source>
        <dbReference type="Proteomes" id="UP001595765"/>
    </source>
</evidence>
<reference evidence="6" key="1">
    <citation type="journal article" date="2019" name="Int. J. Syst. Evol. Microbiol.">
        <title>The Global Catalogue of Microorganisms (GCM) 10K type strain sequencing project: providing services to taxonomists for standard genome sequencing and annotation.</title>
        <authorList>
            <consortium name="The Broad Institute Genomics Platform"/>
            <consortium name="The Broad Institute Genome Sequencing Center for Infectious Disease"/>
            <person name="Wu L."/>
            <person name="Ma J."/>
        </authorList>
    </citation>
    <scope>NUCLEOTIDE SEQUENCE [LARGE SCALE GENOMIC DNA]</scope>
    <source>
        <strain evidence="6">CGMCC 4.7237</strain>
    </source>
</reference>
<comment type="caution">
    <text evidence="5">The sequence shown here is derived from an EMBL/GenBank/DDBJ whole genome shotgun (WGS) entry which is preliminary data.</text>
</comment>
<keyword evidence="3" id="KW-0411">Iron-sulfur</keyword>
<dbReference type="PRINTS" id="PR00371">
    <property type="entry name" value="FPNCR"/>
</dbReference>
<evidence type="ECO:0000256" key="2">
    <source>
        <dbReference type="ARBA" id="ARBA00022714"/>
    </source>
</evidence>
<feature type="domain" description="FAD-binding FR-type" evidence="4">
    <location>
        <begin position="19"/>
        <end position="120"/>
    </location>
</feature>
<keyword evidence="2" id="KW-0479">Metal-binding</keyword>
<dbReference type="Gene3D" id="3.40.50.80">
    <property type="entry name" value="Nucleotide-binding domain of ferredoxin-NADP reductase (FNR) module"/>
    <property type="match status" value="1"/>
</dbReference>
<dbReference type="PANTHER" id="PTHR47354">
    <property type="entry name" value="NADH OXIDOREDUCTASE HCR"/>
    <property type="match status" value="1"/>
</dbReference>
<dbReference type="InterPro" id="IPR001433">
    <property type="entry name" value="OxRdtase_FAD/NAD-bd"/>
</dbReference>
<dbReference type="InterPro" id="IPR017927">
    <property type="entry name" value="FAD-bd_FR_type"/>
</dbReference>
<proteinExistence type="predicted"/>
<accession>A0ABV8HJ85</accession>
<dbReference type="CDD" id="cd06217">
    <property type="entry name" value="FNR_iron_sulfur_binding_3"/>
    <property type="match status" value="1"/>
</dbReference>
<dbReference type="PANTHER" id="PTHR47354:SF5">
    <property type="entry name" value="PROTEIN RFBI"/>
    <property type="match status" value="1"/>
</dbReference>
<evidence type="ECO:0000256" key="1">
    <source>
        <dbReference type="ARBA" id="ARBA00001974"/>
    </source>
</evidence>
<dbReference type="Gene3D" id="2.40.30.10">
    <property type="entry name" value="Translation factors"/>
    <property type="match status" value="1"/>
</dbReference>
<protein>
    <submittedName>
        <fullName evidence="5">Ferredoxin reductase</fullName>
    </submittedName>
</protein>
<dbReference type="PROSITE" id="PS51384">
    <property type="entry name" value="FAD_FR"/>
    <property type="match status" value="1"/>
</dbReference>
<keyword evidence="6" id="KW-1185">Reference proteome</keyword>
<keyword evidence="2" id="KW-0001">2Fe-2S</keyword>
<dbReference type="PRINTS" id="PR00410">
    <property type="entry name" value="PHEHYDRXLASE"/>
</dbReference>
<sequence>MPGTATPRRSERHPLGARLRWQAAALVERRAESATAWTLVFDVPGWAGHLPGQHVDVRLTAEDGYSTQRSYSVASAPGGDRLELTVQRVRDGEVSPYLIDGLAVGDAVEIRGPVGGWFVWRPEQTEPLLLVAGGSGLVPLMSMVRVRAMLGSRVPFRLVYSLRDPADRLYGPELDRGAPGLDTGYVYTRAVPPGWDRPAGRLAASDLARWGWPADIGPTCYVCGPTGFVESVATSLVSLGHDPDRIRTERFGPSGG</sequence>
<organism evidence="5 6">
    <name type="scientific">Streptomyces polygonati</name>
    <dbReference type="NCBI Taxonomy" id="1617087"/>
    <lineage>
        <taxon>Bacteria</taxon>
        <taxon>Bacillati</taxon>
        <taxon>Actinomycetota</taxon>
        <taxon>Actinomycetes</taxon>
        <taxon>Kitasatosporales</taxon>
        <taxon>Streptomycetaceae</taxon>
        <taxon>Streptomyces</taxon>
    </lineage>
</organism>
<evidence type="ECO:0000313" key="5">
    <source>
        <dbReference type="EMBL" id="MFC4031213.1"/>
    </source>
</evidence>
<dbReference type="EMBL" id="JBHSBB010000007">
    <property type="protein sequence ID" value="MFC4031213.1"/>
    <property type="molecule type" value="Genomic_DNA"/>
</dbReference>
<dbReference type="InterPro" id="IPR050415">
    <property type="entry name" value="MRET"/>
</dbReference>
<dbReference type="InterPro" id="IPR017938">
    <property type="entry name" value="Riboflavin_synthase-like_b-brl"/>
</dbReference>
<dbReference type="InterPro" id="IPR008333">
    <property type="entry name" value="Cbr1-like_FAD-bd_dom"/>
</dbReference>
<gene>
    <name evidence="5" type="ORF">ACFO3J_06965</name>
</gene>
<evidence type="ECO:0000259" key="4">
    <source>
        <dbReference type="PROSITE" id="PS51384"/>
    </source>
</evidence>
<dbReference type="InterPro" id="IPR001709">
    <property type="entry name" value="Flavoprot_Pyr_Nucl_cyt_Rdtase"/>
</dbReference>